<feature type="region of interest" description="Disordered" evidence="4">
    <location>
        <begin position="1"/>
        <end position="48"/>
    </location>
</feature>
<reference evidence="6 7" key="1">
    <citation type="submission" date="2014-06" db="EMBL/GenBank/DDBJ databases">
        <authorList>
            <person name="Swart Estienne"/>
        </authorList>
    </citation>
    <scope>NUCLEOTIDE SEQUENCE [LARGE SCALE GENOMIC DNA]</scope>
    <source>
        <strain evidence="6 7">130c</strain>
    </source>
</reference>
<dbReference type="EMBL" id="CCKQ01017933">
    <property type="protein sequence ID" value="CDW89854.1"/>
    <property type="molecule type" value="Genomic_DNA"/>
</dbReference>
<evidence type="ECO:0000259" key="5">
    <source>
        <dbReference type="PROSITE" id="PS50893"/>
    </source>
</evidence>
<dbReference type="Proteomes" id="UP000039865">
    <property type="component" value="Unassembled WGS sequence"/>
</dbReference>
<evidence type="ECO:0000313" key="7">
    <source>
        <dbReference type="Proteomes" id="UP000039865"/>
    </source>
</evidence>
<keyword evidence="1" id="KW-0813">Transport</keyword>
<organism evidence="6 7">
    <name type="scientific">Stylonychia lemnae</name>
    <name type="common">Ciliate</name>
    <dbReference type="NCBI Taxonomy" id="5949"/>
    <lineage>
        <taxon>Eukaryota</taxon>
        <taxon>Sar</taxon>
        <taxon>Alveolata</taxon>
        <taxon>Ciliophora</taxon>
        <taxon>Intramacronucleata</taxon>
        <taxon>Spirotrichea</taxon>
        <taxon>Stichotrichia</taxon>
        <taxon>Sporadotrichida</taxon>
        <taxon>Oxytrichidae</taxon>
        <taxon>Stylonychinae</taxon>
        <taxon>Stylonychia</taxon>
    </lineage>
</organism>
<dbReference type="FunCoup" id="A0A078B611">
    <property type="interactions" value="43"/>
</dbReference>
<dbReference type="SUPFAM" id="SSF52540">
    <property type="entry name" value="P-loop containing nucleoside triphosphate hydrolases"/>
    <property type="match status" value="1"/>
</dbReference>
<dbReference type="GO" id="GO:0022857">
    <property type="term" value="F:transmembrane transporter activity"/>
    <property type="evidence" value="ECO:0007669"/>
    <property type="project" value="TreeGrafter"/>
</dbReference>
<dbReference type="InterPro" id="IPR017911">
    <property type="entry name" value="MacB-like_ATP-bd"/>
</dbReference>
<dbReference type="AlphaFoldDB" id="A0A078B611"/>
<dbReference type="GO" id="GO:0098796">
    <property type="term" value="C:membrane protein complex"/>
    <property type="evidence" value="ECO:0007669"/>
    <property type="project" value="UniProtKB-ARBA"/>
</dbReference>
<keyword evidence="7" id="KW-1185">Reference proteome</keyword>
<dbReference type="InterPro" id="IPR003439">
    <property type="entry name" value="ABC_transporter-like_ATP-bd"/>
</dbReference>
<dbReference type="Pfam" id="PF00005">
    <property type="entry name" value="ABC_tran"/>
    <property type="match status" value="1"/>
</dbReference>
<dbReference type="InterPro" id="IPR003593">
    <property type="entry name" value="AAA+_ATPase"/>
</dbReference>
<dbReference type="SMART" id="SM00382">
    <property type="entry name" value="AAA"/>
    <property type="match status" value="1"/>
</dbReference>
<evidence type="ECO:0000313" key="6">
    <source>
        <dbReference type="EMBL" id="CDW89854.1"/>
    </source>
</evidence>
<dbReference type="FunFam" id="3.40.50.300:FF:000032">
    <property type="entry name" value="Export ABC transporter ATP-binding protein"/>
    <property type="match status" value="1"/>
</dbReference>
<dbReference type="PROSITE" id="PS50893">
    <property type="entry name" value="ABC_TRANSPORTER_2"/>
    <property type="match status" value="1"/>
</dbReference>
<dbReference type="PANTHER" id="PTHR24220">
    <property type="entry name" value="IMPORT ATP-BINDING PROTEIN"/>
    <property type="match status" value="1"/>
</dbReference>
<keyword evidence="3" id="KW-0067">ATP-binding</keyword>
<dbReference type="OrthoDB" id="6500128at2759"/>
<dbReference type="InterPro" id="IPR027417">
    <property type="entry name" value="P-loop_NTPase"/>
</dbReference>
<evidence type="ECO:0000256" key="1">
    <source>
        <dbReference type="ARBA" id="ARBA00022448"/>
    </source>
</evidence>
<proteinExistence type="predicted"/>
<dbReference type="InterPro" id="IPR015854">
    <property type="entry name" value="ABC_transpr_LolD-like"/>
</dbReference>
<keyword evidence="2" id="KW-0547">Nucleotide-binding</keyword>
<accession>A0A078B611</accession>
<dbReference type="CDD" id="cd03255">
    <property type="entry name" value="ABC_MJ0796_LolCDE_FtsE"/>
    <property type="match status" value="1"/>
</dbReference>
<protein>
    <submittedName>
        <fullName evidence="6">Abc transporter</fullName>
    </submittedName>
</protein>
<dbReference type="PROSITE" id="PS00211">
    <property type="entry name" value="ABC_TRANSPORTER_1"/>
    <property type="match status" value="1"/>
</dbReference>
<feature type="compositionally biased region" description="Polar residues" evidence="4">
    <location>
        <begin position="35"/>
        <end position="48"/>
    </location>
</feature>
<evidence type="ECO:0000256" key="3">
    <source>
        <dbReference type="ARBA" id="ARBA00022840"/>
    </source>
</evidence>
<dbReference type="OMA" id="HISKCFQ"/>
<dbReference type="InParanoid" id="A0A078B611"/>
<feature type="compositionally biased region" description="Low complexity" evidence="4">
    <location>
        <begin position="1"/>
        <end position="24"/>
    </location>
</feature>
<dbReference type="GO" id="GO:0005886">
    <property type="term" value="C:plasma membrane"/>
    <property type="evidence" value="ECO:0007669"/>
    <property type="project" value="TreeGrafter"/>
</dbReference>
<dbReference type="GO" id="GO:0016887">
    <property type="term" value="F:ATP hydrolysis activity"/>
    <property type="evidence" value="ECO:0007669"/>
    <property type="project" value="InterPro"/>
</dbReference>
<gene>
    <name evidence="6" type="primary">Contig6446.g6905</name>
    <name evidence="6" type="ORF">STYLEM_18994</name>
</gene>
<dbReference type="GO" id="GO:0005524">
    <property type="term" value="F:ATP binding"/>
    <property type="evidence" value="ECO:0007669"/>
    <property type="project" value="UniProtKB-KW"/>
</dbReference>
<dbReference type="Gene3D" id="3.40.50.300">
    <property type="entry name" value="P-loop containing nucleotide triphosphate hydrolases"/>
    <property type="match status" value="1"/>
</dbReference>
<dbReference type="InterPro" id="IPR017871">
    <property type="entry name" value="ABC_transporter-like_CS"/>
</dbReference>
<evidence type="ECO:0000256" key="2">
    <source>
        <dbReference type="ARBA" id="ARBA00022741"/>
    </source>
</evidence>
<name>A0A078B611_STYLE</name>
<evidence type="ECO:0000256" key="4">
    <source>
        <dbReference type="SAM" id="MobiDB-lite"/>
    </source>
</evidence>
<feature type="domain" description="ABC transporter" evidence="5">
    <location>
        <begin position="118"/>
        <end position="359"/>
    </location>
</feature>
<dbReference type="PANTHER" id="PTHR24220:SF688">
    <property type="entry name" value="ABC TRANSPORTER H FAMILY MEMBER 2"/>
    <property type="match status" value="1"/>
</dbReference>
<sequence length="427" mass="47711">MSSNNQNKKNKKGQQQQKQTSQDDQSLEFDHGVGSQDQTFNSNKRNGNQIGMYQSRVCSTEFIIEESKGVANGITDAFTLQVGETRLQSASQSIVQQDHDDDEYETDEEIKDNAKEVIKLVNVHKTYLLGLEGVPALRGVNLTINDGEFITILGTSGGGKTTLLNIIGTIDKPSKGDVYICGLRIKYSTKDQLLASIRLNKLGFVFQTFNLIGSLTALENVELPMQLRGKLSREQIRKRAISLLEEVSLGSRLDHFPNQLSGGEQQRVTIARAIANNPSIILLDEPTGDLDTRSTDIVMKILVDLNVKKKITMIMVTHDVGLKTFANRVVRMADGKVNKIEEIDPVLRNEHIRHLDDRVRAIHSGNQKDVLAIREGIKEENDETSKLSSKTKVVIPDNFTALKNVSTTKTSVRKPQDYPVLRERFNK</sequence>